<sequence length="276" mass="31584">METRLSEENGREGTVIDAHIHLDLYEQHELQPMLEEAFRSGVEAVVAVSMHLASCKVNEGLANRYPGRVHPAYGFHPEQELPGDEERERLLEWIRARHIRGEAFAIGEVGLPYYMRTEREAAGQSFDETPYLVWLESFVKLAAELDRPIVLHTVYEDADKACDLLQRYGVRRAHFHWFKGSAETITRMIESGYYVSITPDVAYEPEIIELVERYPIDLLMAETDGPWPFEGPYNGRRTTPDMAKYAAADIARIKGMAVEEAAHILLRNTKNFYGIL</sequence>
<evidence type="ECO:0000313" key="6">
    <source>
        <dbReference type="Proteomes" id="UP000261905"/>
    </source>
</evidence>
<dbReference type="CDD" id="cd01310">
    <property type="entry name" value="TatD_DNAse"/>
    <property type="match status" value="1"/>
</dbReference>
<dbReference type="PANTHER" id="PTHR46317:SF1">
    <property type="entry name" value="HYDROLASE, TATD FAMILY"/>
    <property type="match status" value="1"/>
</dbReference>
<feature type="binding site" evidence="4">
    <location>
        <position position="176"/>
    </location>
    <ligand>
        <name>a divalent metal cation</name>
        <dbReference type="ChEBI" id="CHEBI:60240"/>
        <label>2</label>
    </ligand>
</feature>
<keyword evidence="2 4" id="KW-0479">Metal-binding</keyword>
<accession>A0A371PJW4</accession>
<feature type="binding site" evidence="4">
    <location>
        <position position="108"/>
    </location>
    <ligand>
        <name>a divalent metal cation</name>
        <dbReference type="ChEBI" id="CHEBI:60240"/>
        <label>1</label>
    </ligand>
</feature>
<name>A0A371PJW4_9BACL</name>
<dbReference type="Gene3D" id="3.20.20.140">
    <property type="entry name" value="Metal-dependent hydrolases"/>
    <property type="match status" value="1"/>
</dbReference>
<comment type="caution">
    <text evidence="5">The sequence shown here is derived from an EMBL/GenBank/DDBJ whole genome shotgun (WGS) entry which is preliminary data.</text>
</comment>
<evidence type="ECO:0000313" key="5">
    <source>
        <dbReference type="EMBL" id="REK76443.1"/>
    </source>
</evidence>
<dbReference type="AlphaFoldDB" id="A0A371PJW4"/>
<keyword evidence="3" id="KW-0378">Hydrolase</keyword>
<proteinExistence type="inferred from homology"/>
<evidence type="ECO:0000256" key="3">
    <source>
        <dbReference type="ARBA" id="ARBA00022801"/>
    </source>
</evidence>
<gene>
    <name evidence="5" type="ORF">DX130_05225</name>
</gene>
<dbReference type="GO" id="GO:0046872">
    <property type="term" value="F:metal ion binding"/>
    <property type="evidence" value="ECO:0007669"/>
    <property type="project" value="UniProtKB-KW"/>
</dbReference>
<feature type="binding site" evidence="4">
    <location>
        <position position="21"/>
    </location>
    <ligand>
        <name>a divalent metal cation</name>
        <dbReference type="ChEBI" id="CHEBI:60240"/>
        <label>1</label>
    </ligand>
</feature>
<dbReference type="SUPFAM" id="SSF51556">
    <property type="entry name" value="Metallo-dependent hydrolases"/>
    <property type="match status" value="1"/>
</dbReference>
<dbReference type="GO" id="GO:0016788">
    <property type="term" value="F:hydrolase activity, acting on ester bonds"/>
    <property type="evidence" value="ECO:0007669"/>
    <property type="project" value="InterPro"/>
</dbReference>
<protein>
    <submittedName>
        <fullName evidence="5">TatD family deoxyribonuclease</fullName>
    </submittedName>
</protein>
<feature type="binding site" evidence="4">
    <location>
        <position position="152"/>
    </location>
    <ligand>
        <name>a divalent metal cation</name>
        <dbReference type="ChEBI" id="CHEBI:60240"/>
        <label>2</label>
    </ligand>
</feature>
<dbReference type="EMBL" id="QUBQ01000001">
    <property type="protein sequence ID" value="REK76443.1"/>
    <property type="molecule type" value="Genomic_DNA"/>
</dbReference>
<dbReference type="OrthoDB" id="9775608at2"/>
<dbReference type="InterPro" id="IPR032466">
    <property type="entry name" value="Metal_Hydrolase"/>
</dbReference>
<evidence type="ECO:0000256" key="4">
    <source>
        <dbReference type="PIRSR" id="PIRSR005902-1"/>
    </source>
</evidence>
<dbReference type="PIRSF" id="PIRSF005902">
    <property type="entry name" value="DNase_TatD"/>
    <property type="match status" value="1"/>
</dbReference>
<dbReference type="RefSeq" id="WP_116043391.1">
    <property type="nucleotide sequence ID" value="NZ_QUBQ01000001.1"/>
</dbReference>
<comment type="similarity">
    <text evidence="1">Belongs to the metallo-dependent hydrolases superfamily. TatD-type hydrolase family.</text>
</comment>
<reference evidence="5 6" key="1">
    <citation type="submission" date="2018-08" db="EMBL/GenBank/DDBJ databases">
        <title>Paenibacillus sp. M4BSY-1, whole genome shotgun sequence.</title>
        <authorList>
            <person name="Tuo L."/>
        </authorList>
    </citation>
    <scope>NUCLEOTIDE SEQUENCE [LARGE SCALE GENOMIC DNA]</scope>
    <source>
        <strain evidence="5 6">M4BSY-1</strain>
    </source>
</reference>
<feature type="binding site" evidence="4">
    <location>
        <position position="19"/>
    </location>
    <ligand>
        <name>a divalent metal cation</name>
        <dbReference type="ChEBI" id="CHEBI:60240"/>
        <label>1</label>
    </ligand>
</feature>
<dbReference type="Proteomes" id="UP000261905">
    <property type="component" value="Unassembled WGS sequence"/>
</dbReference>
<organism evidence="5 6">
    <name type="scientific">Paenibacillus paeoniae</name>
    <dbReference type="NCBI Taxonomy" id="2292705"/>
    <lineage>
        <taxon>Bacteria</taxon>
        <taxon>Bacillati</taxon>
        <taxon>Bacillota</taxon>
        <taxon>Bacilli</taxon>
        <taxon>Bacillales</taxon>
        <taxon>Paenibacillaceae</taxon>
        <taxon>Paenibacillus</taxon>
    </lineage>
</organism>
<evidence type="ECO:0000256" key="1">
    <source>
        <dbReference type="ARBA" id="ARBA00009275"/>
    </source>
</evidence>
<dbReference type="Pfam" id="PF01026">
    <property type="entry name" value="TatD_DNase"/>
    <property type="match status" value="1"/>
</dbReference>
<dbReference type="InterPro" id="IPR001130">
    <property type="entry name" value="TatD-like"/>
</dbReference>
<evidence type="ECO:0000256" key="2">
    <source>
        <dbReference type="ARBA" id="ARBA00022723"/>
    </source>
</evidence>
<keyword evidence="6" id="KW-1185">Reference proteome</keyword>
<dbReference type="PANTHER" id="PTHR46317">
    <property type="entry name" value="HYDROLASE OF PHP SUPERFAMILY-RELATED PROTEIN"/>
    <property type="match status" value="1"/>
</dbReference>
<feature type="binding site" evidence="4">
    <location>
        <position position="224"/>
    </location>
    <ligand>
        <name>a divalent metal cation</name>
        <dbReference type="ChEBI" id="CHEBI:60240"/>
        <label>1</label>
    </ligand>
</feature>